<accession>A0A3R5WZK0</accession>
<name>A0A3R5WZK0_ORNRH</name>
<reference evidence="2 3" key="1">
    <citation type="submission" date="2019-01" db="EMBL/GenBank/DDBJ databases">
        <title>Whole Genome of Ornithobacterium rhinotracheale FARPER-174b.</title>
        <authorList>
            <person name="Tataje-Lavanda L.A."/>
            <person name="Montalvan A."/>
            <person name="Montesinos R."/>
            <person name="Zimic M."/>
            <person name="Fernandez-Sanchez M."/>
            <person name="Fernandez-Diaz M."/>
        </authorList>
    </citation>
    <scope>NUCLEOTIDE SEQUENCE [LARGE SCALE GENOMIC DNA]</scope>
    <source>
        <strain evidence="2 3">FARPER-174b</strain>
    </source>
</reference>
<evidence type="ECO:0000313" key="2">
    <source>
        <dbReference type="EMBL" id="QAR30764.1"/>
    </source>
</evidence>
<protein>
    <submittedName>
        <fullName evidence="2">Uncharacterized protein</fullName>
    </submittedName>
</protein>
<organism evidence="2 3">
    <name type="scientific">Ornithobacterium rhinotracheale</name>
    <dbReference type="NCBI Taxonomy" id="28251"/>
    <lineage>
        <taxon>Bacteria</taxon>
        <taxon>Pseudomonadati</taxon>
        <taxon>Bacteroidota</taxon>
        <taxon>Flavobacteriia</taxon>
        <taxon>Flavobacteriales</taxon>
        <taxon>Weeksellaceae</taxon>
        <taxon>Ornithobacterium</taxon>
    </lineage>
</organism>
<dbReference type="EMBL" id="CP035107">
    <property type="protein sequence ID" value="QAR30764.1"/>
    <property type="molecule type" value="Genomic_DNA"/>
</dbReference>
<gene>
    <name evidence="2" type="ORF">EQP59_05130</name>
</gene>
<evidence type="ECO:0000313" key="3">
    <source>
        <dbReference type="Proteomes" id="UP000287701"/>
    </source>
</evidence>
<feature type="coiled-coil region" evidence="1">
    <location>
        <begin position="69"/>
        <end position="96"/>
    </location>
</feature>
<evidence type="ECO:0000256" key="1">
    <source>
        <dbReference type="SAM" id="Coils"/>
    </source>
</evidence>
<dbReference type="Proteomes" id="UP000287701">
    <property type="component" value="Chromosome"/>
</dbReference>
<keyword evidence="1" id="KW-0175">Coiled coil</keyword>
<proteinExistence type="predicted"/>
<dbReference type="RefSeq" id="WP_128501239.1">
    <property type="nucleotide sequence ID" value="NZ_CP035107.1"/>
</dbReference>
<sequence>MSYKSEKVKENKDKVSYFINEQKEFVSGRLDKVKYTISLEKEDEEIFVKCGNWIDYDGNGNIENIERYIPCEYEKINFEEQKIKQLEEQKMENLKKIL</sequence>
<dbReference type="AlphaFoldDB" id="A0A3R5WZK0"/>